<sequence length="390" mass="44993">MVKQRTTRVLMDSDEGYEEPRYKRRPKPRHLPRSHRSPTRRRPNPYYCQYPPYGFMMPPFMLPQWPGLDPATYTQYINGLQHPTPHVPDQTPKNVSDESRGKPFQGAAKGKSVKQEKAAKKIQHWWRVIRVGIRSRRNQFHVDVANDITGRLLDEFLTGEMIPDLFIEVIQASSDRFAPYPEDVLIAKDVLDTITSLVVQELCRACVIDVFDHLVEDYLQQCSLTRSAGIVKMAVNTLIDEECDAVLPGVVREVTSQMVNDYLQLVEDMARLQVLLDPMLMEICDEICGDVLIEQTVLSLITDWSDAMTIDICRTERSSIEQTRLTDRKDTEITTIMRHSSNILDKSILIALLTKIATQDEAATIKMYLDRMVDRLMSQRLLRLHLDLHR</sequence>
<organism evidence="2">
    <name type="scientific">Spongospora subterranea</name>
    <dbReference type="NCBI Taxonomy" id="70186"/>
    <lineage>
        <taxon>Eukaryota</taxon>
        <taxon>Sar</taxon>
        <taxon>Rhizaria</taxon>
        <taxon>Endomyxa</taxon>
        <taxon>Phytomyxea</taxon>
        <taxon>Plasmodiophorida</taxon>
        <taxon>Plasmodiophoridae</taxon>
        <taxon>Spongospora</taxon>
    </lineage>
</organism>
<reference evidence="2" key="1">
    <citation type="submission" date="2015-04" db="EMBL/GenBank/DDBJ databases">
        <title>The genome sequence of the plant pathogenic Rhizarian Plasmodiophora brassicae reveals insights in its biotrophic life cycle and the origin of chitin synthesis.</title>
        <authorList>
            <person name="Schwelm A."/>
            <person name="Fogelqvist J."/>
            <person name="Knaust A."/>
            <person name="Julke S."/>
            <person name="Lilja T."/>
            <person name="Dhandapani V."/>
            <person name="Bonilla-Rosso G."/>
            <person name="Karlsson M."/>
            <person name="Shevchenko A."/>
            <person name="Choi S.R."/>
            <person name="Kim H.G."/>
            <person name="Park J.Y."/>
            <person name="Lim Y.P."/>
            <person name="Ludwig-Muller J."/>
            <person name="Dixelius C."/>
        </authorList>
    </citation>
    <scope>NUCLEOTIDE SEQUENCE</scope>
    <source>
        <tissue evidence="2">Potato root galls</tissue>
    </source>
</reference>
<evidence type="ECO:0000313" key="2">
    <source>
        <dbReference type="EMBL" id="CRZ05074.1"/>
    </source>
</evidence>
<feature type="compositionally biased region" description="Basic residues" evidence="1">
    <location>
        <begin position="22"/>
        <end position="43"/>
    </location>
</feature>
<dbReference type="AlphaFoldDB" id="A0A0H5R9H6"/>
<feature type="region of interest" description="Disordered" evidence="1">
    <location>
        <begin position="79"/>
        <end position="113"/>
    </location>
</feature>
<feature type="region of interest" description="Disordered" evidence="1">
    <location>
        <begin position="1"/>
        <end position="45"/>
    </location>
</feature>
<protein>
    <submittedName>
        <fullName evidence="2">Uncharacterized protein</fullName>
    </submittedName>
</protein>
<proteinExistence type="predicted"/>
<feature type="non-terminal residue" evidence="2">
    <location>
        <position position="390"/>
    </location>
</feature>
<dbReference type="EMBL" id="HACM01004632">
    <property type="protein sequence ID" value="CRZ05074.1"/>
    <property type="molecule type" value="Transcribed_RNA"/>
</dbReference>
<accession>A0A0H5R9H6</accession>
<name>A0A0H5R9H6_9EUKA</name>
<evidence type="ECO:0000256" key="1">
    <source>
        <dbReference type="SAM" id="MobiDB-lite"/>
    </source>
</evidence>